<dbReference type="Proteomes" id="UP000295285">
    <property type="component" value="Unassembled WGS sequence"/>
</dbReference>
<evidence type="ECO:0000313" key="2">
    <source>
        <dbReference type="Proteomes" id="UP000295285"/>
    </source>
</evidence>
<comment type="caution">
    <text evidence="1">The sequence shown here is derived from an EMBL/GenBank/DDBJ whole genome shotgun (WGS) entry which is preliminary data.</text>
</comment>
<organism evidence="1 2">
    <name type="scientific">Bacillus thuringiensis</name>
    <dbReference type="NCBI Taxonomy" id="1428"/>
    <lineage>
        <taxon>Bacteria</taxon>
        <taxon>Bacillati</taxon>
        <taxon>Bacillota</taxon>
        <taxon>Bacilli</taxon>
        <taxon>Bacillales</taxon>
        <taxon>Bacillaceae</taxon>
        <taxon>Bacillus</taxon>
        <taxon>Bacillus cereus group</taxon>
    </lineage>
</organism>
<dbReference type="EMBL" id="SMDG01000002">
    <property type="protein sequence ID" value="TCW58650.1"/>
    <property type="molecule type" value="Genomic_DNA"/>
</dbReference>
<accession>A0A4V2WE24</accession>
<dbReference type="AlphaFoldDB" id="A0A4V2WE24"/>
<name>A0A4V2WE24_BACTU</name>
<reference evidence="1 2" key="1">
    <citation type="submission" date="2019-03" db="EMBL/GenBank/DDBJ databases">
        <title>Above-ground endophytic microbial communities from plants in different locations in the United States.</title>
        <authorList>
            <person name="Frank C."/>
        </authorList>
    </citation>
    <scope>NUCLEOTIDE SEQUENCE [LARGE SCALE GENOMIC DNA]</scope>
    <source>
        <strain evidence="1 2">LP_2_YM</strain>
    </source>
</reference>
<protein>
    <submittedName>
        <fullName evidence="1">Uncharacterized protein</fullName>
    </submittedName>
</protein>
<gene>
    <name evidence="1" type="ORF">EC910_102371</name>
</gene>
<evidence type="ECO:0000313" key="1">
    <source>
        <dbReference type="EMBL" id="TCW58650.1"/>
    </source>
</evidence>
<proteinExistence type="predicted"/>
<sequence>MLTTNKRIAFMINRPQKVSPAKPPANPSPTFSLITCKVAKKTMGEESMKIPLAIFHIRLYFFAIKKISVLKVIRRKTNPINEFIISSFQYNSEFSYVHLEWNIIQYNYIVWKASDIL</sequence>